<organism evidence="1 2">
    <name type="scientific">candidate division CSSED10-310 bacterium</name>
    <dbReference type="NCBI Taxonomy" id="2855610"/>
    <lineage>
        <taxon>Bacteria</taxon>
        <taxon>Bacteria division CSSED10-310</taxon>
    </lineage>
</organism>
<comment type="caution">
    <text evidence="1">The sequence shown here is derived from an EMBL/GenBank/DDBJ whole genome shotgun (WGS) entry which is preliminary data.</text>
</comment>
<dbReference type="InterPro" id="IPR051781">
    <property type="entry name" value="Metallo-dep_Hydrolase"/>
</dbReference>
<proteinExistence type="predicted"/>
<dbReference type="InterPro" id="IPR011059">
    <property type="entry name" value="Metal-dep_hydrolase_composite"/>
</dbReference>
<evidence type="ECO:0000313" key="1">
    <source>
        <dbReference type="EMBL" id="MFC1853944.1"/>
    </source>
</evidence>
<dbReference type="SUPFAM" id="SSF51338">
    <property type="entry name" value="Composite domain of metallo-dependent hydrolases"/>
    <property type="match status" value="1"/>
</dbReference>
<reference evidence="1 2" key="1">
    <citation type="submission" date="2024-09" db="EMBL/GenBank/DDBJ databases">
        <title>Laminarin stimulates single cell rates of sulfate reduction while oxygen inhibits transcriptomic activity in coastal marine sediment.</title>
        <authorList>
            <person name="Lindsay M."/>
            <person name="Orcutt B."/>
            <person name="Emerson D."/>
            <person name="Stepanauskas R."/>
            <person name="D'Angelo T."/>
        </authorList>
    </citation>
    <scope>NUCLEOTIDE SEQUENCE [LARGE SCALE GENOMIC DNA]</scope>
    <source>
        <strain evidence="1">SAG AM-311-K15</strain>
    </source>
</reference>
<dbReference type="EMBL" id="JBHPBY010000655">
    <property type="protein sequence ID" value="MFC1853944.1"/>
    <property type="molecule type" value="Genomic_DNA"/>
</dbReference>
<accession>A0ABV6Z675</accession>
<sequence>MVKATALLLQHVSVFDSENKRFRDDQDILITDTIIAKISQGEPDQPPKQAIYDCRGLYALPGLWECHGHLAALTAEKY</sequence>
<dbReference type="Proteomes" id="UP001594351">
    <property type="component" value="Unassembled WGS sequence"/>
</dbReference>
<gene>
    <name evidence="1" type="ORF">ACFL27_27485</name>
</gene>
<dbReference type="PANTHER" id="PTHR43135:SF3">
    <property type="entry name" value="ALPHA-D-RIBOSE 1-METHYLPHOSPHONATE 5-TRIPHOSPHATE DIPHOSPHATASE"/>
    <property type="match status" value="1"/>
</dbReference>
<name>A0ABV6Z675_UNCC1</name>
<protein>
    <recommendedName>
        <fullName evidence="3">Amidohydrolase</fullName>
    </recommendedName>
</protein>
<evidence type="ECO:0008006" key="3">
    <source>
        <dbReference type="Google" id="ProtNLM"/>
    </source>
</evidence>
<dbReference type="PANTHER" id="PTHR43135">
    <property type="entry name" value="ALPHA-D-RIBOSE 1-METHYLPHOSPHONATE 5-TRIPHOSPHATE DIPHOSPHATASE"/>
    <property type="match status" value="1"/>
</dbReference>
<evidence type="ECO:0000313" key="2">
    <source>
        <dbReference type="Proteomes" id="UP001594351"/>
    </source>
</evidence>
<dbReference type="Gene3D" id="2.30.40.10">
    <property type="entry name" value="Urease, subunit C, domain 1"/>
    <property type="match status" value="1"/>
</dbReference>
<keyword evidence="2" id="KW-1185">Reference proteome</keyword>